<name>A0A143PKU9_LUTPR</name>
<dbReference type="EMBL" id="CP015136">
    <property type="protein sequence ID" value="AMY08860.1"/>
    <property type="molecule type" value="Genomic_DNA"/>
</dbReference>
<dbReference type="PROSITE" id="PS00108">
    <property type="entry name" value="PROTEIN_KINASE_ST"/>
    <property type="match status" value="1"/>
</dbReference>
<dbReference type="OrthoDB" id="101360at2"/>
<accession>A0A143PKU9</accession>
<protein>
    <submittedName>
        <fullName evidence="7">Serine/threonine-protein kinase PknA</fullName>
        <ecNumber evidence="7">2.7.11.1</ecNumber>
    </submittedName>
</protein>
<dbReference type="PROSITE" id="PS00107">
    <property type="entry name" value="PROTEIN_KINASE_ATP"/>
    <property type="match status" value="1"/>
</dbReference>
<dbReference type="InterPro" id="IPR017441">
    <property type="entry name" value="Protein_kinase_ATP_BS"/>
</dbReference>
<dbReference type="EC" id="2.7.11.1" evidence="7"/>
<dbReference type="InterPro" id="IPR011042">
    <property type="entry name" value="6-blade_b-propeller_TolB-like"/>
</dbReference>
<evidence type="ECO:0000256" key="1">
    <source>
        <dbReference type="ARBA" id="ARBA00022679"/>
    </source>
</evidence>
<sequence>MSLRPGTSLGHYEILALLGAGGMGEVYRARDTRLGRDVALKILPEAFVNDPDRLARFQREAKTLASLNHPHIAHVHGFEEIGTTRALVLELVAGEDLAQRLAHGAVPMEEALPIARQIAEAIEVAHEAGIIHRDLKPANITVRHDGQVKVLDFGLAKAMEPPGSAVADPALSPTLTSPATLQGTLLGTAAYMAPEQARGKSVDKRADIWAFGVVLYEMLTGTRAFPGANGTEVLAAVLRDTPDLTALPADTPPSVRHLLARCLERDPSRRLRDIGEARIALEERAGSPPVAAGTTRESSPRARGVERLALWSLVAVAAASVTLAAWAVRGRGNAALTSTLEVQRFDVAFPRDIEPSSTTEGGIALSPNGKIVAMTGWKRGVRTVFVRRLDSEDTREMPGLFLEASAFSPDNTRIAFFGNGVLQSYSLIDGEMRTLTSGVEVGGGLAWGETGLVFARERALWIVEGEGREARRLTTLDAGRREVAHSGPAILPGGRIVLFSTFTPELGGERIEAVPTMGGPRSVVLERATSPVWSPTGHLLFTRNGGVLAVPLDAATATVTGTATPVFPAGQIAAGHSGTTALRVARTGTLAYVPSDSLLRRLVSVARDGAALPLDLSPGNLQTPRLSPDRRRVLVTDSASVLAAWDLERRSREQLTTPSPGTRFGMWSRDGSQLMYRRFNVPTLARIDATEQPMPIPYATANDFPSGPGPGADTLLVSRVQPGSLSDVFLLSTIGAFEPKPIVVTSGQEGGPHLSPDQRWIVYATAYGGRTAVSVRRYASLGRQWQVSEGSGTQARWSANGREIYYRDGTSVMAVPFDGLGDEPVIGKAMPLFRDDYEYGPGISIANYDPTPDGRFLMLRRESQGGQLHIVQNWTEELKQIIARGGVR</sequence>
<dbReference type="PROSITE" id="PS50011">
    <property type="entry name" value="PROTEIN_KINASE_DOM"/>
    <property type="match status" value="1"/>
</dbReference>
<dbReference type="InterPro" id="IPR000719">
    <property type="entry name" value="Prot_kinase_dom"/>
</dbReference>
<dbReference type="GO" id="GO:0005524">
    <property type="term" value="F:ATP binding"/>
    <property type="evidence" value="ECO:0007669"/>
    <property type="project" value="UniProtKB-UniRule"/>
</dbReference>
<dbReference type="STRING" id="1855912.LuPra_02066"/>
<evidence type="ECO:0000256" key="4">
    <source>
        <dbReference type="ARBA" id="ARBA00022840"/>
    </source>
</evidence>
<dbReference type="KEGG" id="abac:LuPra_02066"/>
<dbReference type="RefSeq" id="WP_110170660.1">
    <property type="nucleotide sequence ID" value="NZ_CP015136.1"/>
</dbReference>
<dbReference type="Proteomes" id="UP000076079">
    <property type="component" value="Chromosome"/>
</dbReference>
<dbReference type="AlphaFoldDB" id="A0A143PKU9"/>
<keyword evidence="8" id="KW-1185">Reference proteome</keyword>
<dbReference type="Pfam" id="PF00069">
    <property type="entry name" value="Pkinase"/>
    <property type="match status" value="1"/>
</dbReference>
<dbReference type="GO" id="GO:0004674">
    <property type="term" value="F:protein serine/threonine kinase activity"/>
    <property type="evidence" value="ECO:0007669"/>
    <property type="project" value="UniProtKB-EC"/>
</dbReference>
<dbReference type="SUPFAM" id="SSF56112">
    <property type="entry name" value="Protein kinase-like (PK-like)"/>
    <property type="match status" value="1"/>
</dbReference>
<evidence type="ECO:0000256" key="5">
    <source>
        <dbReference type="PROSITE-ProRule" id="PRU10141"/>
    </source>
</evidence>
<dbReference type="SUPFAM" id="SSF50969">
    <property type="entry name" value="YVTN repeat-like/Quinoprotein amine dehydrogenase"/>
    <property type="match status" value="1"/>
</dbReference>
<dbReference type="InterPro" id="IPR011044">
    <property type="entry name" value="Quino_amine_DH_bsu"/>
</dbReference>
<keyword evidence="1 7" id="KW-0808">Transferase</keyword>
<keyword evidence="4 5" id="KW-0067">ATP-binding</keyword>
<dbReference type="InterPro" id="IPR011009">
    <property type="entry name" value="Kinase-like_dom_sf"/>
</dbReference>
<dbReference type="Gene3D" id="3.30.200.20">
    <property type="entry name" value="Phosphorylase Kinase, domain 1"/>
    <property type="match status" value="1"/>
</dbReference>
<dbReference type="Gene3D" id="2.120.10.30">
    <property type="entry name" value="TolB, C-terminal domain"/>
    <property type="match status" value="2"/>
</dbReference>
<evidence type="ECO:0000256" key="2">
    <source>
        <dbReference type="ARBA" id="ARBA00022741"/>
    </source>
</evidence>
<keyword evidence="2 5" id="KW-0547">Nucleotide-binding</keyword>
<dbReference type="CDD" id="cd14014">
    <property type="entry name" value="STKc_PknB_like"/>
    <property type="match status" value="1"/>
</dbReference>
<dbReference type="InterPro" id="IPR008271">
    <property type="entry name" value="Ser/Thr_kinase_AS"/>
</dbReference>
<evidence type="ECO:0000259" key="6">
    <source>
        <dbReference type="PROSITE" id="PS50011"/>
    </source>
</evidence>
<dbReference type="PANTHER" id="PTHR43289">
    <property type="entry name" value="MITOGEN-ACTIVATED PROTEIN KINASE KINASE KINASE 20-RELATED"/>
    <property type="match status" value="1"/>
</dbReference>
<gene>
    <name evidence="7" type="primary">pknA_4</name>
    <name evidence="7" type="ORF">LuPra_02066</name>
</gene>
<proteinExistence type="predicted"/>
<feature type="binding site" evidence="5">
    <location>
        <position position="41"/>
    </location>
    <ligand>
        <name>ATP</name>
        <dbReference type="ChEBI" id="CHEBI:30616"/>
    </ligand>
</feature>
<evidence type="ECO:0000313" key="8">
    <source>
        <dbReference type="Proteomes" id="UP000076079"/>
    </source>
</evidence>
<evidence type="ECO:0000256" key="3">
    <source>
        <dbReference type="ARBA" id="ARBA00022777"/>
    </source>
</evidence>
<keyword evidence="3 7" id="KW-0418">Kinase</keyword>
<dbReference type="SUPFAM" id="SSF82171">
    <property type="entry name" value="DPP6 N-terminal domain-like"/>
    <property type="match status" value="1"/>
</dbReference>
<reference evidence="8" key="2">
    <citation type="submission" date="2016-04" db="EMBL/GenBank/DDBJ databases">
        <title>First Complete Genome Sequence of a Subdivision 6 Acidobacterium.</title>
        <authorList>
            <person name="Huang S."/>
            <person name="Vieira S."/>
            <person name="Bunk B."/>
            <person name="Riedel T."/>
            <person name="Sproeer C."/>
            <person name="Overmann J."/>
        </authorList>
    </citation>
    <scope>NUCLEOTIDE SEQUENCE [LARGE SCALE GENOMIC DNA]</scope>
    <source>
        <strain evidence="8">DSM 100886 HEG_-6_39</strain>
    </source>
</reference>
<dbReference type="Gene3D" id="1.10.510.10">
    <property type="entry name" value="Transferase(Phosphotransferase) domain 1"/>
    <property type="match status" value="1"/>
</dbReference>
<dbReference type="PATRIC" id="fig|1813736.3.peg.2169"/>
<dbReference type="PANTHER" id="PTHR43289:SF34">
    <property type="entry name" value="SERINE_THREONINE-PROTEIN KINASE YBDM-RELATED"/>
    <property type="match status" value="1"/>
</dbReference>
<organism evidence="7 8">
    <name type="scientific">Luteitalea pratensis</name>
    <dbReference type="NCBI Taxonomy" id="1855912"/>
    <lineage>
        <taxon>Bacteria</taxon>
        <taxon>Pseudomonadati</taxon>
        <taxon>Acidobacteriota</taxon>
        <taxon>Vicinamibacteria</taxon>
        <taxon>Vicinamibacterales</taxon>
        <taxon>Vicinamibacteraceae</taxon>
        <taxon>Luteitalea</taxon>
    </lineage>
</organism>
<evidence type="ECO:0000313" key="7">
    <source>
        <dbReference type="EMBL" id="AMY08860.1"/>
    </source>
</evidence>
<feature type="domain" description="Protein kinase" evidence="6">
    <location>
        <begin position="12"/>
        <end position="290"/>
    </location>
</feature>
<dbReference type="SMART" id="SM00220">
    <property type="entry name" value="S_TKc"/>
    <property type="match status" value="1"/>
</dbReference>
<reference evidence="7 8" key="1">
    <citation type="journal article" date="2016" name="Genome Announc.">
        <title>First Complete Genome Sequence of a Subdivision 6 Acidobacterium Strain.</title>
        <authorList>
            <person name="Huang S."/>
            <person name="Vieira S."/>
            <person name="Bunk B."/>
            <person name="Riedel T."/>
            <person name="Sproer C."/>
            <person name="Overmann J."/>
        </authorList>
    </citation>
    <scope>NUCLEOTIDE SEQUENCE [LARGE SCALE GENOMIC DNA]</scope>
    <source>
        <strain evidence="8">DSM 100886 HEG_-6_39</strain>
    </source>
</reference>